<gene>
    <name evidence="2" type="ORF">F3Y22_tig00011100pilonHSYRG00002</name>
</gene>
<reference evidence="2" key="1">
    <citation type="submission" date="2019-09" db="EMBL/GenBank/DDBJ databases">
        <title>Draft genome information of white flower Hibiscus syriacus.</title>
        <authorList>
            <person name="Kim Y.-M."/>
        </authorList>
    </citation>
    <scope>NUCLEOTIDE SEQUENCE [LARGE SCALE GENOMIC DNA]</scope>
    <source>
        <strain evidence="2">YM2019G1</strain>
    </source>
</reference>
<dbReference type="PANTHER" id="PTHR37613:SF4">
    <property type="entry name" value="DUF4378 DOMAIN-CONTAINING PROTEIN"/>
    <property type="match status" value="1"/>
</dbReference>
<proteinExistence type="predicted"/>
<feature type="region of interest" description="Disordered" evidence="1">
    <location>
        <begin position="90"/>
        <end position="109"/>
    </location>
</feature>
<dbReference type="AlphaFoldDB" id="A0A6A3C411"/>
<keyword evidence="3" id="KW-1185">Reference proteome</keyword>
<dbReference type="Proteomes" id="UP000436088">
    <property type="component" value="Unassembled WGS sequence"/>
</dbReference>
<feature type="region of interest" description="Disordered" evidence="1">
    <location>
        <begin position="116"/>
        <end position="188"/>
    </location>
</feature>
<feature type="compositionally biased region" description="Basic and acidic residues" evidence="1">
    <location>
        <begin position="138"/>
        <end position="152"/>
    </location>
</feature>
<feature type="compositionally biased region" description="Low complexity" evidence="1">
    <location>
        <begin position="46"/>
        <end position="59"/>
    </location>
</feature>
<protein>
    <submittedName>
        <fullName evidence="2">P-loop containing nucleoside triphosphate hydrolases superfamily protein isoform 1</fullName>
    </submittedName>
</protein>
<evidence type="ECO:0000313" key="3">
    <source>
        <dbReference type="Proteomes" id="UP000436088"/>
    </source>
</evidence>
<name>A0A6A3C411_HIBSY</name>
<accession>A0A6A3C411</accession>
<feature type="region of interest" description="Disordered" evidence="1">
    <location>
        <begin position="45"/>
        <end position="66"/>
    </location>
</feature>
<sequence>MATKTIASKPARQLGELLREQQEPFALEVYLSEKGCGTKNLTSIHSHGSSGKFLKKSGSNKIKRNKGIPNFPKVLKVLLCNKFFTIRGLRTKNPNDEDGNNQEIAEADRFSSSSCSALYNSSSDSDTDEASMFTDNSRPSEHHAERGKKAAVDTKFQLSACMEDSKQNSPQSVLEAISTSTGSPLDTS</sequence>
<keyword evidence="2" id="KW-0378">Hydrolase</keyword>
<dbReference type="PANTHER" id="PTHR37613">
    <property type="entry name" value="DUF4378 DOMAIN PROTEIN"/>
    <property type="match status" value="1"/>
</dbReference>
<evidence type="ECO:0000256" key="1">
    <source>
        <dbReference type="SAM" id="MobiDB-lite"/>
    </source>
</evidence>
<dbReference type="GO" id="GO:0016787">
    <property type="term" value="F:hydrolase activity"/>
    <property type="evidence" value="ECO:0007669"/>
    <property type="project" value="UniProtKB-KW"/>
</dbReference>
<organism evidence="2 3">
    <name type="scientific">Hibiscus syriacus</name>
    <name type="common">Rose of Sharon</name>
    <dbReference type="NCBI Taxonomy" id="106335"/>
    <lineage>
        <taxon>Eukaryota</taxon>
        <taxon>Viridiplantae</taxon>
        <taxon>Streptophyta</taxon>
        <taxon>Embryophyta</taxon>
        <taxon>Tracheophyta</taxon>
        <taxon>Spermatophyta</taxon>
        <taxon>Magnoliopsida</taxon>
        <taxon>eudicotyledons</taxon>
        <taxon>Gunneridae</taxon>
        <taxon>Pentapetalae</taxon>
        <taxon>rosids</taxon>
        <taxon>malvids</taxon>
        <taxon>Malvales</taxon>
        <taxon>Malvaceae</taxon>
        <taxon>Malvoideae</taxon>
        <taxon>Hibiscus</taxon>
    </lineage>
</organism>
<comment type="caution">
    <text evidence="2">The sequence shown here is derived from an EMBL/GenBank/DDBJ whole genome shotgun (WGS) entry which is preliminary data.</text>
</comment>
<evidence type="ECO:0000313" key="2">
    <source>
        <dbReference type="EMBL" id="KAE8723930.1"/>
    </source>
</evidence>
<feature type="compositionally biased region" description="Polar residues" evidence="1">
    <location>
        <begin position="167"/>
        <end position="188"/>
    </location>
</feature>
<dbReference type="EMBL" id="VEPZ02000492">
    <property type="protein sequence ID" value="KAE8723930.1"/>
    <property type="molecule type" value="Genomic_DNA"/>
</dbReference>